<dbReference type="OrthoDB" id="5859884at2759"/>
<evidence type="ECO:0000313" key="2">
    <source>
        <dbReference type="EMBL" id="VDN29756.1"/>
    </source>
</evidence>
<accession>A0A3P7QG32</accession>
<dbReference type="AlphaFoldDB" id="A0A3P7QG32"/>
<name>A0A3P7QG32_CYLGO</name>
<gene>
    <name evidence="2" type="ORF">CGOC_LOCUS11348</name>
</gene>
<keyword evidence="3" id="KW-1185">Reference proteome</keyword>
<organism evidence="2 3">
    <name type="scientific">Cylicostephanus goldi</name>
    <name type="common">Nematode worm</name>
    <dbReference type="NCBI Taxonomy" id="71465"/>
    <lineage>
        <taxon>Eukaryota</taxon>
        <taxon>Metazoa</taxon>
        <taxon>Ecdysozoa</taxon>
        <taxon>Nematoda</taxon>
        <taxon>Chromadorea</taxon>
        <taxon>Rhabditida</taxon>
        <taxon>Rhabditina</taxon>
        <taxon>Rhabditomorpha</taxon>
        <taxon>Strongyloidea</taxon>
        <taxon>Strongylidae</taxon>
        <taxon>Cylicostephanus</taxon>
    </lineage>
</organism>
<protein>
    <submittedName>
        <fullName evidence="2">Uncharacterized protein</fullName>
    </submittedName>
</protein>
<feature type="non-terminal residue" evidence="2">
    <location>
        <position position="91"/>
    </location>
</feature>
<dbReference type="Proteomes" id="UP000271889">
    <property type="component" value="Unassembled WGS sequence"/>
</dbReference>
<dbReference type="Gene3D" id="1.20.5.1700">
    <property type="match status" value="1"/>
</dbReference>
<reference evidence="2 3" key="1">
    <citation type="submission" date="2018-11" db="EMBL/GenBank/DDBJ databases">
        <authorList>
            <consortium name="Pathogen Informatics"/>
        </authorList>
    </citation>
    <scope>NUCLEOTIDE SEQUENCE [LARGE SCALE GENOMIC DNA]</scope>
</reference>
<keyword evidence="1" id="KW-0175">Coiled coil</keyword>
<feature type="coiled-coil region" evidence="1">
    <location>
        <begin position="5"/>
        <end position="60"/>
    </location>
</feature>
<sequence>MQVEIDRLNTEVENLREQLRNVKAEHSAAKKVVDEKDFTINTLEDNITRLKQDVEIHMSKVDAKETEIMEQNLHYEEMLAKEQQLKQDLEE</sequence>
<proteinExistence type="predicted"/>
<evidence type="ECO:0000256" key="1">
    <source>
        <dbReference type="SAM" id="Coils"/>
    </source>
</evidence>
<evidence type="ECO:0000313" key="3">
    <source>
        <dbReference type="Proteomes" id="UP000271889"/>
    </source>
</evidence>
<dbReference type="EMBL" id="UYRV01115910">
    <property type="protein sequence ID" value="VDN29756.1"/>
    <property type="molecule type" value="Genomic_DNA"/>
</dbReference>